<dbReference type="RefSeq" id="WP_271927690.1">
    <property type="nucleotide sequence ID" value="NZ_JAQNDO010000001.1"/>
</dbReference>
<reference evidence="3 4" key="1">
    <citation type="submission" date="2022-11" db="EMBL/GenBank/DDBJ databases">
        <title>Minimal conservation of predation-associated metabolite biosynthetic gene clusters underscores biosynthetic potential of Myxococcota including descriptions for ten novel species: Archangium lansinium sp. nov., Myxococcus landrumus sp. nov., Nannocystis bai.</title>
        <authorList>
            <person name="Ahearne A."/>
            <person name="Stevens C."/>
            <person name="Dowd S."/>
        </authorList>
    </citation>
    <scope>NUCLEOTIDE SEQUENCE [LARGE SCALE GENOMIC DNA]</scope>
    <source>
        <strain evidence="3 4">RJM3</strain>
    </source>
</reference>
<dbReference type="InterPro" id="IPR001387">
    <property type="entry name" value="Cro/C1-type_HTH"/>
</dbReference>
<organism evidence="3 4">
    <name type="scientific">Polyangium mundeleinium</name>
    <dbReference type="NCBI Taxonomy" id="2995306"/>
    <lineage>
        <taxon>Bacteria</taxon>
        <taxon>Pseudomonadati</taxon>
        <taxon>Myxococcota</taxon>
        <taxon>Polyangia</taxon>
        <taxon>Polyangiales</taxon>
        <taxon>Polyangiaceae</taxon>
        <taxon>Polyangium</taxon>
    </lineage>
</organism>
<dbReference type="Proteomes" id="UP001221411">
    <property type="component" value="Unassembled WGS sequence"/>
</dbReference>
<dbReference type="SMART" id="SM00530">
    <property type="entry name" value="HTH_XRE"/>
    <property type="match status" value="1"/>
</dbReference>
<evidence type="ECO:0000259" key="2">
    <source>
        <dbReference type="PROSITE" id="PS50943"/>
    </source>
</evidence>
<dbReference type="InterPro" id="IPR050807">
    <property type="entry name" value="TransReg_Diox_bact_type"/>
</dbReference>
<keyword evidence="4" id="KW-1185">Reference proteome</keyword>
<name>A0ABT5F3J5_9BACT</name>
<comment type="caution">
    <text evidence="3">The sequence shown here is derived from an EMBL/GenBank/DDBJ whole genome shotgun (WGS) entry which is preliminary data.</text>
</comment>
<dbReference type="PROSITE" id="PS50943">
    <property type="entry name" value="HTH_CROC1"/>
    <property type="match status" value="1"/>
</dbReference>
<dbReference type="PANTHER" id="PTHR46797">
    <property type="entry name" value="HTH-TYPE TRANSCRIPTIONAL REGULATOR"/>
    <property type="match status" value="1"/>
</dbReference>
<dbReference type="CDD" id="cd00093">
    <property type="entry name" value="HTH_XRE"/>
    <property type="match status" value="1"/>
</dbReference>
<dbReference type="SUPFAM" id="SSF47413">
    <property type="entry name" value="lambda repressor-like DNA-binding domains"/>
    <property type="match status" value="1"/>
</dbReference>
<dbReference type="Pfam" id="PF01381">
    <property type="entry name" value="HTH_3"/>
    <property type="match status" value="1"/>
</dbReference>
<keyword evidence="1" id="KW-0238">DNA-binding</keyword>
<gene>
    <name evidence="3" type="ORF">POL67_45485</name>
</gene>
<protein>
    <submittedName>
        <fullName evidence="3">Helix-turn-helix transcriptional regulator</fullName>
    </submittedName>
</protein>
<evidence type="ECO:0000256" key="1">
    <source>
        <dbReference type="ARBA" id="ARBA00023125"/>
    </source>
</evidence>
<dbReference type="InterPro" id="IPR010982">
    <property type="entry name" value="Lambda_DNA-bd_dom_sf"/>
</dbReference>
<dbReference type="EMBL" id="JAQNDO010000001">
    <property type="protein sequence ID" value="MDC0748667.1"/>
    <property type="molecule type" value="Genomic_DNA"/>
</dbReference>
<accession>A0ABT5F3J5</accession>
<sequence>MPRRPTTHPLLITLGARIRNLRLDRQMSLTDLADASGVTKGALSSIENGRVNMTIATCVKIAVGLGLRVKDVFPGGLEDLVWSGQESGPRSHVQERAG</sequence>
<dbReference type="Gene3D" id="1.10.260.40">
    <property type="entry name" value="lambda repressor-like DNA-binding domains"/>
    <property type="match status" value="1"/>
</dbReference>
<feature type="domain" description="HTH cro/C1-type" evidence="2">
    <location>
        <begin position="18"/>
        <end position="72"/>
    </location>
</feature>
<dbReference type="PANTHER" id="PTHR46797:SF1">
    <property type="entry name" value="METHYLPHOSPHONATE SYNTHASE"/>
    <property type="match status" value="1"/>
</dbReference>
<proteinExistence type="predicted"/>
<evidence type="ECO:0000313" key="4">
    <source>
        <dbReference type="Proteomes" id="UP001221411"/>
    </source>
</evidence>
<evidence type="ECO:0000313" key="3">
    <source>
        <dbReference type="EMBL" id="MDC0748667.1"/>
    </source>
</evidence>